<dbReference type="GO" id="GO:0004519">
    <property type="term" value="F:endonuclease activity"/>
    <property type="evidence" value="ECO:0007669"/>
    <property type="project" value="InterPro"/>
</dbReference>
<keyword evidence="2" id="KW-1185">Reference proteome</keyword>
<comment type="caution">
    <text evidence="1">The sequence shown here is derived from an EMBL/GenBank/DDBJ whole genome shotgun (WGS) entry which is preliminary data.</text>
</comment>
<protein>
    <submittedName>
        <fullName evidence="1">Type I-F CRISPR-associated endoribonuclease Cas6/Csy4</fullName>
    </submittedName>
</protein>
<organism evidence="1 2">
    <name type="scientific">Pseudoxanthomonas broegbernensis</name>
    <dbReference type="NCBI Taxonomy" id="83619"/>
    <lineage>
        <taxon>Bacteria</taxon>
        <taxon>Pseudomonadati</taxon>
        <taxon>Pseudomonadota</taxon>
        <taxon>Gammaproteobacteria</taxon>
        <taxon>Lysobacterales</taxon>
        <taxon>Lysobacteraceae</taxon>
        <taxon>Pseudoxanthomonas</taxon>
    </lineage>
</organism>
<sequence>MGHYLDIQLRPDPELTPQHLLNGLYARLHRTLVLLDNENIGISFPKYEERMATLGTQVRLHGPETSLRALTATTWLNGMLDYLRISEIEPAPTGTRHRHVSRVQAKSNPARLRRRAMRRHGLDEKTATDLIPDSAIERLRLPFVMLGSRSTGQPSFPLFIQHGPLLSTAIPGKFNSYGLSREATVPWF</sequence>
<dbReference type="RefSeq" id="WP_162310326.1">
    <property type="nucleotide sequence ID" value="NZ_JACHGU010000005.1"/>
</dbReference>
<dbReference type="AlphaFoldDB" id="A0A7V8GNU1"/>
<dbReference type="EMBL" id="MWIP01000003">
    <property type="protein sequence ID" value="KAF1687307.1"/>
    <property type="molecule type" value="Genomic_DNA"/>
</dbReference>
<accession>A0A7V8GNU1</accession>
<proteinExistence type="predicted"/>
<evidence type="ECO:0000313" key="1">
    <source>
        <dbReference type="EMBL" id="KAF1687307.1"/>
    </source>
</evidence>
<dbReference type="InterPro" id="IPR013396">
    <property type="entry name" value="CRISPR-assoc_prot_Csy4"/>
</dbReference>
<dbReference type="InterPro" id="IPR042564">
    <property type="entry name" value="CRISPR-Cas6/Csy4_sf"/>
</dbReference>
<reference evidence="1 2" key="1">
    <citation type="submission" date="2017-10" db="EMBL/GenBank/DDBJ databases">
        <title>Whole genome sequencing of Pseudoxanthomonas broegbernensis DSM 12573(T).</title>
        <authorList>
            <person name="Kumar S."/>
            <person name="Bansal K."/>
            <person name="Kaur A."/>
            <person name="Patil P."/>
            <person name="Sharma S."/>
            <person name="Patil P.B."/>
        </authorList>
    </citation>
    <scope>NUCLEOTIDE SEQUENCE [LARGE SCALE GENOMIC DNA]</scope>
    <source>
        <strain evidence="1 2">DSM 12573</strain>
    </source>
</reference>
<dbReference type="Pfam" id="PF09618">
    <property type="entry name" value="Cas_Csy4"/>
    <property type="match status" value="1"/>
</dbReference>
<dbReference type="NCBIfam" id="TIGR02563">
    <property type="entry name" value="cas_Csy4"/>
    <property type="match status" value="1"/>
</dbReference>
<evidence type="ECO:0000313" key="2">
    <source>
        <dbReference type="Proteomes" id="UP000462066"/>
    </source>
</evidence>
<gene>
    <name evidence="1" type="primary">cas6f</name>
    <name evidence="1" type="ORF">B1992_04835</name>
</gene>
<dbReference type="Gene3D" id="3.30.70.2540">
    <property type="entry name" value="CRISPR-associated endoribonuclease Cas6/Csy4"/>
    <property type="match status" value="1"/>
</dbReference>
<dbReference type="Proteomes" id="UP000462066">
    <property type="component" value="Unassembled WGS sequence"/>
</dbReference>
<dbReference type="CDD" id="cd09739">
    <property type="entry name" value="Cas6_I-F"/>
    <property type="match status" value="1"/>
</dbReference>
<dbReference type="GO" id="GO:0043571">
    <property type="term" value="P:maintenance of CRISPR repeat elements"/>
    <property type="evidence" value="ECO:0007669"/>
    <property type="project" value="InterPro"/>
</dbReference>
<name>A0A7V8GNU1_9GAMM</name>